<dbReference type="Gene3D" id="3.40.50.2300">
    <property type="match status" value="1"/>
</dbReference>
<accession>A0A1H2NH97</accession>
<gene>
    <name evidence="2" type="ORF">SAMN05216202_3735</name>
</gene>
<name>A0A1H2NH97_9PSED</name>
<dbReference type="Proteomes" id="UP000198600">
    <property type="component" value="Chromosome I"/>
</dbReference>
<dbReference type="STRING" id="46679.SAMN05216202_3735"/>
<dbReference type="RefSeq" id="WP_084379290.1">
    <property type="nucleotide sequence ID" value="NZ_LS483433.1"/>
</dbReference>
<proteinExistence type="predicted"/>
<dbReference type="CDD" id="cd00156">
    <property type="entry name" value="REC"/>
    <property type="match status" value="1"/>
</dbReference>
<feature type="domain" description="Aminoglycoside phosphotransferase" evidence="1">
    <location>
        <begin position="336"/>
        <end position="376"/>
    </location>
</feature>
<dbReference type="Gene3D" id="1.10.510.10">
    <property type="entry name" value="Transferase(Phosphotransferase) domain 1"/>
    <property type="match status" value="1"/>
</dbReference>
<reference evidence="3" key="1">
    <citation type="submission" date="2016-10" db="EMBL/GenBank/DDBJ databases">
        <authorList>
            <person name="Varghese N."/>
            <person name="Submissions S."/>
        </authorList>
    </citation>
    <scope>NUCLEOTIDE SEQUENCE [LARGE SCALE GENOMIC DNA]</scope>
    <source>
        <strain evidence="3">LMG 2223</strain>
    </source>
</reference>
<keyword evidence="3" id="KW-1185">Reference proteome</keyword>
<dbReference type="InterPro" id="IPR002575">
    <property type="entry name" value="Aminoglycoside_PTrfase"/>
</dbReference>
<dbReference type="Pfam" id="PF01636">
    <property type="entry name" value="APH"/>
    <property type="match status" value="1"/>
</dbReference>
<protein>
    <submittedName>
        <fullName evidence="2">Response regulator receiver domain-containing protein</fullName>
    </submittedName>
</protein>
<dbReference type="AlphaFoldDB" id="A0A1H2NH97"/>
<dbReference type="SUPFAM" id="SSF52172">
    <property type="entry name" value="CheY-like"/>
    <property type="match status" value="1"/>
</dbReference>
<dbReference type="SUPFAM" id="SSF56112">
    <property type="entry name" value="Protein kinase-like (PK-like)"/>
    <property type="match status" value="1"/>
</dbReference>
<dbReference type="InterPro" id="IPR011009">
    <property type="entry name" value="Kinase-like_dom_sf"/>
</dbReference>
<dbReference type="EMBL" id="LT629802">
    <property type="protein sequence ID" value="SDV04803.1"/>
    <property type="molecule type" value="Genomic_DNA"/>
</dbReference>
<sequence length="477" mass="52873">MQILFVEDNFSYADTLVSVMSEKFPEISWTVIDNSSSAGELIANNFYDLVILDLCMPSVPSGLEKNVENGQSLFYLIQQLMPGTPIYILTGSDLDSFATGLSRHGERIRLWGGGREFPTVLYFRKNKTLELIEELSDIYREILTVNSISINTRGKAVAFAKGQERAIKTFVRSMGGSDGVYYPLSGLSGSLVGRVEVRDARLNIIGAFVAKLGLSSKIQKENESYSRHVKLLPINSFTPLLSGIDKGLKEYSAIFYTLAEGYKDTLFEVVRRDAKAAVDVIQRVRASLHRWSAVREVSKVSVAEIRREKLDDESFNAIVKQYGLEELRDIECVHVSASMSCIHGDLHGGNVLVDEAGTPVLIDFGDVGFGYAGLDPITLEMSLIFHPDCVLSGVSQEMQSFLEHWPNVDGYCKSNPFGDVVKYCRDWAYDISGDDQSVLAAGYAFAVRQLKYDTVRSAETIALIMRIADALRVGGRV</sequence>
<dbReference type="InterPro" id="IPR011006">
    <property type="entry name" value="CheY-like_superfamily"/>
</dbReference>
<evidence type="ECO:0000313" key="2">
    <source>
        <dbReference type="EMBL" id="SDV04803.1"/>
    </source>
</evidence>
<evidence type="ECO:0000313" key="3">
    <source>
        <dbReference type="Proteomes" id="UP000198600"/>
    </source>
</evidence>
<organism evidence="2 3">
    <name type="scientific">Pseudomonas mucidolens</name>
    <dbReference type="NCBI Taxonomy" id="46679"/>
    <lineage>
        <taxon>Bacteria</taxon>
        <taxon>Pseudomonadati</taxon>
        <taxon>Pseudomonadota</taxon>
        <taxon>Gammaproteobacteria</taxon>
        <taxon>Pseudomonadales</taxon>
        <taxon>Pseudomonadaceae</taxon>
        <taxon>Pseudomonas</taxon>
    </lineage>
</organism>
<dbReference type="OrthoDB" id="9797603at2"/>
<evidence type="ECO:0000259" key="1">
    <source>
        <dbReference type="Pfam" id="PF01636"/>
    </source>
</evidence>